<dbReference type="SUPFAM" id="SSF50985">
    <property type="entry name" value="RCC1/BLIP-II"/>
    <property type="match status" value="1"/>
</dbReference>
<protein>
    <submittedName>
        <fullName evidence="2">Uncharacterized protein</fullName>
    </submittedName>
</protein>
<dbReference type="PROSITE" id="PS50012">
    <property type="entry name" value="RCC1_3"/>
    <property type="match status" value="2"/>
</dbReference>
<name>A0AAE1QPI9_9SOLA</name>
<sequence length="144" mass="15547">MDEGKIKVKQLSVGSSFVCALLETGLVKAIDEEGSSVKFELEADLDEFEYVACGHEHVLLLTKKGSVYSYGMGSRGQLGHGNSEDVTEDCKLIEALEGIKIIQISAGSWHSLALSEFGDVYSWGLNESGQLGVDSTRDTSKIDL</sequence>
<gene>
    <name evidence="2" type="ORF">RND71_044131</name>
</gene>
<proteinExistence type="predicted"/>
<evidence type="ECO:0000256" key="1">
    <source>
        <dbReference type="PROSITE-ProRule" id="PRU00235"/>
    </source>
</evidence>
<dbReference type="EMBL" id="JAVYJV010000031">
    <property type="protein sequence ID" value="KAK4337386.1"/>
    <property type="molecule type" value="Genomic_DNA"/>
</dbReference>
<accession>A0AAE1QPI9</accession>
<dbReference type="Pfam" id="PF00415">
    <property type="entry name" value="RCC1"/>
    <property type="match status" value="2"/>
</dbReference>
<organism evidence="2 3">
    <name type="scientific">Anisodus tanguticus</name>
    <dbReference type="NCBI Taxonomy" id="243964"/>
    <lineage>
        <taxon>Eukaryota</taxon>
        <taxon>Viridiplantae</taxon>
        <taxon>Streptophyta</taxon>
        <taxon>Embryophyta</taxon>
        <taxon>Tracheophyta</taxon>
        <taxon>Spermatophyta</taxon>
        <taxon>Magnoliopsida</taxon>
        <taxon>eudicotyledons</taxon>
        <taxon>Gunneridae</taxon>
        <taxon>Pentapetalae</taxon>
        <taxon>asterids</taxon>
        <taxon>lamiids</taxon>
        <taxon>Solanales</taxon>
        <taxon>Solanaceae</taxon>
        <taxon>Solanoideae</taxon>
        <taxon>Hyoscyameae</taxon>
        <taxon>Anisodus</taxon>
    </lineage>
</organism>
<dbReference type="PRINTS" id="PR00633">
    <property type="entry name" value="RCCNDNSATION"/>
</dbReference>
<dbReference type="InterPro" id="IPR052830">
    <property type="entry name" value="RCC1_domain-containing"/>
</dbReference>
<dbReference type="PANTHER" id="PTHR46849">
    <property type="entry name" value="RCC1 DOMAIN-CONTAINING PROTEIN 1"/>
    <property type="match status" value="1"/>
</dbReference>
<evidence type="ECO:0000313" key="3">
    <source>
        <dbReference type="Proteomes" id="UP001291623"/>
    </source>
</evidence>
<feature type="repeat" description="RCC1" evidence="1">
    <location>
        <begin position="65"/>
        <end position="117"/>
    </location>
</feature>
<reference evidence="2" key="1">
    <citation type="submission" date="2023-12" db="EMBL/GenBank/DDBJ databases">
        <title>Genome assembly of Anisodus tanguticus.</title>
        <authorList>
            <person name="Wang Y.-J."/>
        </authorList>
    </citation>
    <scope>NUCLEOTIDE SEQUENCE</scope>
    <source>
        <strain evidence="2">KB-2021</strain>
        <tissue evidence="2">Leaf</tissue>
    </source>
</reference>
<evidence type="ECO:0000313" key="2">
    <source>
        <dbReference type="EMBL" id="KAK4337386.1"/>
    </source>
</evidence>
<keyword evidence="3" id="KW-1185">Reference proteome</keyword>
<dbReference type="Gene3D" id="2.130.10.30">
    <property type="entry name" value="Regulator of chromosome condensation 1/beta-lactamase-inhibitor protein II"/>
    <property type="match status" value="1"/>
</dbReference>
<dbReference type="PANTHER" id="PTHR46849:SF1">
    <property type="entry name" value="RCC1 DOMAIN-CONTAINING PROTEIN 1"/>
    <property type="match status" value="1"/>
</dbReference>
<comment type="caution">
    <text evidence="2">The sequence shown here is derived from an EMBL/GenBank/DDBJ whole genome shotgun (WGS) entry which is preliminary data.</text>
</comment>
<dbReference type="InterPro" id="IPR009091">
    <property type="entry name" value="RCC1/BLIP-II"/>
</dbReference>
<feature type="repeat" description="RCC1" evidence="1">
    <location>
        <begin position="118"/>
        <end position="144"/>
    </location>
</feature>
<dbReference type="InterPro" id="IPR000408">
    <property type="entry name" value="Reg_chr_condens"/>
</dbReference>
<dbReference type="Proteomes" id="UP001291623">
    <property type="component" value="Unassembled WGS sequence"/>
</dbReference>
<dbReference type="PROSITE" id="PS00626">
    <property type="entry name" value="RCC1_2"/>
    <property type="match status" value="1"/>
</dbReference>
<dbReference type="AlphaFoldDB" id="A0AAE1QPI9"/>